<gene>
    <name evidence="4" type="primary">LOC107484615</name>
</gene>
<proteinExistence type="predicted"/>
<evidence type="ECO:0000313" key="4">
    <source>
        <dbReference type="RefSeq" id="XP_015960648.1"/>
    </source>
</evidence>
<dbReference type="KEGG" id="adu:107484615"/>
<sequence length="537" mass="61903">MLKACVEAKEASLKKRRFSDDEDYHEQTEKEKDNSQQKGKDIRNFITKGKGAQVQSTINQMMKKDLKEQCDQQCAIFLYTSAIPFNVIKNPEFLKFCEIVGRYGIGYKPPSYHELRETRLKKVVTNVDEMLTEFKAEWKRTGCSIMSDGWTDKKRRSIYNAANYKAAGEKMMETRKSLYWTPCATHCIDLILEDFEKKLKVHETTMKKGRKITMFMYSRSMLISMLKNFTKGKDLVRPGATRFATAYLTLTCLHDNKGPLMTMFTSHDWKTTKVASTPEGIRVQNMALDSRMWKNIVICLNAAAPLITVLHLVDSDEKPAMAFIFEGMRKAKETIKTNFGCVKKRWESQLHRPLHATAYYFNPHYHYEPNFMVDDANIKIGLYSCLKKLVPNQDERKKVGLQLPDFHYARGLFGNETAKMHSDYEWINEDVNENIAESVEHSHLPTNDNTNDDPNSNEFSIPSMNSNEFNMGDGGENEFIGDPQQNLIEEEDEHVNDDDNFVGCVEPELERNNVSDEHGEDDDVDAMEDEDIGGFEF</sequence>
<feature type="region of interest" description="Disordered" evidence="1">
    <location>
        <begin position="442"/>
        <end position="537"/>
    </location>
</feature>
<accession>A0A6P4D7M7</accession>
<feature type="compositionally biased region" description="Acidic residues" evidence="1">
    <location>
        <begin position="488"/>
        <end position="500"/>
    </location>
</feature>
<reference evidence="3" key="1">
    <citation type="journal article" date="2016" name="Nat. Genet.">
        <title>The genome sequences of Arachis duranensis and Arachis ipaensis, the diploid ancestors of cultivated peanut.</title>
        <authorList>
            <person name="Bertioli D.J."/>
            <person name="Cannon S.B."/>
            <person name="Froenicke L."/>
            <person name="Huang G."/>
            <person name="Farmer A.D."/>
            <person name="Cannon E.K."/>
            <person name="Liu X."/>
            <person name="Gao D."/>
            <person name="Clevenger J."/>
            <person name="Dash S."/>
            <person name="Ren L."/>
            <person name="Moretzsohn M.C."/>
            <person name="Shirasawa K."/>
            <person name="Huang W."/>
            <person name="Vidigal B."/>
            <person name="Abernathy B."/>
            <person name="Chu Y."/>
            <person name="Niederhuth C.E."/>
            <person name="Umale P."/>
            <person name="Araujo A.C."/>
            <person name="Kozik A."/>
            <person name="Kim K.D."/>
            <person name="Burow M.D."/>
            <person name="Varshney R.K."/>
            <person name="Wang X."/>
            <person name="Zhang X."/>
            <person name="Barkley N."/>
            <person name="Guimaraes P.M."/>
            <person name="Isobe S."/>
            <person name="Guo B."/>
            <person name="Liao B."/>
            <person name="Stalker H.T."/>
            <person name="Schmitz R.J."/>
            <person name="Scheffler B.E."/>
            <person name="Leal-Bertioli S.C."/>
            <person name="Xun X."/>
            <person name="Jackson S.A."/>
            <person name="Michelmore R."/>
            <person name="Ozias-Akins P."/>
        </authorList>
    </citation>
    <scope>NUCLEOTIDE SEQUENCE [LARGE SCALE GENOMIC DNA]</scope>
    <source>
        <strain evidence="3">cv. V14167</strain>
    </source>
</reference>
<feature type="compositionally biased region" description="Basic and acidic residues" evidence="1">
    <location>
        <begin position="508"/>
        <end position="517"/>
    </location>
</feature>
<feature type="region of interest" description="Disordered" evidence="1">
    <location>
        <begin position="1"/>
        <end position="40"/>
    </location>
</feature>
<feature type="compositionally biased region" description="Acidic residues" evidence="1">
    <location>
        <begin position="518"/>
        <end position="537"/>
    </location>
</feature>
<name>A0A6P4D7M7_ARADU</name>
<dbReference type="PANTHER" id="PTHR32166">
    <property type="entry name" value="OSJNBA0013A04.12 PROTEIN"/>
    <property type="match status" value="1"/>
</dbReference>
<dbReference type="SUPFAM" id="SSF53098">
    <property type="entry name" value="Ribonuclease H-like"/>
    <property type="match status" value="1"/>
</dbReference>
<feature type="compositionally biased region" description="Polar residues" evidence="1">
    <location>
        <begin position="456"/>
        <end position="469"/>
    </location>
</feature>
<dbReference type="Pfam" id="PF04937">
    <property type="entry name" value="DUF659"/>
    <property type="match status" value="1"/>
</dbReference>
<evidence type="ECO:0000256" key="1">
    <source>
        <dbReference type="SAM" id="MobiDB-lite"/>
    </source>
</evidence>
<evidence type="ECO:0000259" key="2">
    <source>
        <dbReference type="Pfam" id="PF04937"/>
    </source>
</evidence>
<dbReference type="InterPro" id="IPR007021">
    <property type="entry name" value="DUF659"/>
</dbReference>
<dbReference type="PANTHER" id="PTHR32166:SF122">
    <property type="entry name" value="OS09G0499600 PROTEIN"/>
    <property type="match status" value="1"/>
</dbReference>
<evidence type="ECO:0000313" key="3">
    <source>
        <dbReference type="Proteomes" id="UP000515211"/>
    </source>
</evidence>
<reference evidence="4" key="2">
    <citation type="submission" date="2025-08" db="UniProtKB">
        <authorList>
            <consortium name="RefSeq"/>
        </authorList>
    </citation>
    <scope>IDENTIFICATION</scope>
    <source>
        <tissue evidence="4">Whole plant</tissue>
    </source>
</reference>
<organism evidence="3 4">
    <name type="scientific">Arachis duranensis</name>
    <name type="common">Wild peanut</name>
    <dbReference type="NCBI Taxonomy" id="130453"/>
    <lineage>
        <taxon>Eukaryota</taxon>
        <taxon>Viridiplantae</taxon>
        <taxon>Streptophyta</taxon>
        <taxon>Embryophyta</taxon>
        <taxon>Tracheophyta</taxon>
        <taxon>Spermatophyta</taxon>
        <taxon>Magnoliopsida</taxon>
        <taxon>eudicotyledons</taxon>
        <taxon>Gunneridae</taxon>
        <taxon>Pentapetalae</taxon>
        <taxon>rosids</taxon>
        <taxon>fabids</taxon>
        <taxon>Fabales</taxon>
        <taxon>Fabaceae</taxon>
        <taxon>Papilionoideae</taxon>
        <taxon>50 kb inversion clade</taxon>
        <taxon>dalbergioids sensu lato</taxon>
        <taxon>Dalbergieae</taxon>
        <taxon>Pterocarpus clade</taxon>
        <taxon>Arachis</taxon>
    </lineage>
</organism>
<feature type="compositionally biased region" description="Basic and acidic residues" evidence="1">
    <location>
        <begin position="1"/>
        <end position="13"/>
    </location>
</feature>
<dbReference type="OrthoDB" id="1729094at2759"/>
<protein>
    <submittedName>
        <fullName evidence="4">Uncharacterized protein LOC107484615</fullName>
    </submittedName>
</protein>
<feature type="compositionally biased region" description="Low complexity" evidence="1">
    <location>
        <begin position="445"/>
        <end position="454"/>
    </location>
</feature>
<dbReference type="InterPro" id="IPR012337">
    <property type="entry name" value="RNaseH-like_sf"/>
</dbReference>
<dbReference type="GeneID" id="107484615"/>
<dbReference type="RefSeq" id="XP_015960648.1">
    <property type="nucleotide sequence ID" value="XM_016105162.1"/>
</dbReference>
<feature type="compositionally biased region" description="Basic and acidic residues" evidence="1">
    <location>
        <begin position="25"/>
        <end position="40"/>
    </location>
</feature>
<feature type="domain" description="DUF659" evidence="2">
    <location>
        <begin position="110"/>
        <end position="160"/>
    </location>
</feature>
<dbReference type="Proteomes" id="UP000515211">
    <property type="component" value="Chromosome 4"/>
</dbReference>
<dbReference type="AlphaFoldDB" id="A0A6P4D7M7"/>
<keyword evidence="3" id="KW-1185">Reference proteome</keyword>